<gene>
    <name evidence="3" type="ORF">BZARG_375</name>
</gene>
<feature type="modified residue" description="4-aspartylphosphate" evidence="1">
    <location>
        <position position="62"/>
    </location>
</feature>
<evidence type="ECO:0000256" key="1">
    <source>
        <dbReference type="PROSITE-ProRule" id="PRU00169"/>
    </source>
</evidence>
<proteinExistence type="predicted"/>
<dbReference type="PROSITE" id="PS50110">
    <property type="entry name" value="RESPONSE_REGULATORY"/>
    <property type="match status" value="1"/>
</dbReference>
<reference evidence="3 4" key="1">
    <citation type="journal article" date="2008" name="Int. J. Syst. Evol. Microbiol.">
        <title>Bizionia argentinensis sp. nov., isolated from surface marine water in Antarctica.</title>
        <authorList>
            <person name="Bercovich A."/>
            <person name="Vazquez S.C."/>
            <person name="Yankilevich P."/>
            <person name="Coria S.H."/>
            <person name="Foti M."/>
            <person name="Hernandez E."/>
            <person name="Vidal A."/>
            <person name="Ruberto L."/>
            <person name="Melo C."/>
            <person name="Marenssi S."/>
            <person name="Criscuolo M."/>
            <person name="Memoli M."/>
            <person name="Arguelles M."/>
            <person name="Mac Cormack W.P."/>
        </authorList>
    </citation>
    <scope>NUCLEOTIDE SEQUENCE [LARGE SCALE GENOMIC DNA]</scope>
    <source>
        <strain evidence="3 4">JUB59</strain>
    </source>
</reference>
<keyword evidence="1" id="KW-0597">Phosphoprotein</keyword>
<dbReference type="PANTHER" id="PTHR45566:SF1">
    <property type="entry name" value="HTH-TYPE TRANSCRIPTIONAL REGULATOR YHJB-RELATED"/>
    <property type="match status" value="1"/>
</dbReference>
<dbReference type="Proteomes" id="UP000003730">
    <property type="component" value="Unassembled WGS sequence"/>
</dbReference>
<dbReference type="InterPro" id="IPR051015">
    <property type="entry name" value="EvgA-like"/>
</dbReference>
<dbReference type="PANTHER" id="PTHR45566">
    <property type="entry name" value="HTH-TYPE TRANSCRIPTIONAL REGULATOR YHJB-RELATED"/>
    <property type="match status" value="1"/>
</dbReference>
<organism evidence="3 4">
    <name type="scientific">Bizionia argentinensis JUB59</name>
    <dbReference type="NCBI Taxonomy" id="1046627"/>
    <lineage>
        <taxon>Bacteria</taxon>
        <taxon>Pseudomonadati</taxon>
        <taxon>Bacteroidota</taxon>
        <taxon>Flavobacteriia</taxon>
        <taxon>Flavobacteriales</taxon>
        <taxon>Flavobacteriaceae</taxon>
        <taxon>Bizionia</taxon>
    </lineage>
</organism>
<dbReference type="RefSeq" id="WP_008639807.1">
    <property type="nucleotide sequence ID" value="NZ_AFXZ01000067.1"/>
</dbReference>
<dbReference type="Gene3D" id="3.40.50.2300">
    <property type="match status" value="1"/>
</dbReference>
<dbReference type="EMBL" id="AFXZ01000067">
    <property type="protein sequence ID" value="EGV42300.1"/>
    <property type="molecule type" value="Genomic_DNA"/>
</dbReference>
<dbReference type="eggNOG" id="COG2197">
    <property type="taxonomic scope" value="Bacteria"/>
</dbReference>
<dbReference type="OrthoDB" id="651456at2"/>
<evidence type="ECO:0000313" key="3">
    <source>
        <dbReference type="EMBL" id="EGV42300.1"/>
    </source>
</evidence>
<dbReference type="STRING" id="1046627.BZARG_375"/>
<comment type="caution">
    <text evidence="3">The sequence shown here is derived from an EMBL/GenBank/DDBJ whole genome shotgun (WGS) entry which is preliminary data.</text>
</comment>
<evidence type="ECO:0000313" key="4">
    <source>
        <dbReference type="Proteomes" id="UP000003730"/>
    </source>
</evidence>
<dbReference type="Pfam" id="PF00072">
    <property type="entry name" value="Response_reg"/>
    <property type="match status" value="1"/>
</dbReference>
<dbReference type="AlphaFoldDB" id="G2EGY8"/>
<dbReference type="GO" id="GO:0000160">
    <property type="term" value="P:phosphorelay signal transduction system"/>
    <property type="evidence" value="ECO:0007669"/>
    <property type="project" value="InterPro"/>
</dbReference>
<accession>G2EGY8</accession>
<sequence>MKKILNLLLIDDHPITIDGYKNILETLHATKEIYDYNTDESYCCETAFKLIENKTYDLVLLDISLPPSKDGMFKSGEDLGQFILKRHPKTKILVITSFNDPILLNNILHFISPKGFLYKGDINVRLLSEAIINVLNGNTYYSTLILNLIQKNLSSRIFLDVMDKQILYQLSKGVKTVDLKKTIPLSQAGIEKRKRILKDTFNTKSLDDSALIRAVIEKGYL</sequence>
<dbReference type="SUPFAM" id="SSF52172">
    <property type="entry name" value="CheY-like"/>
    <property type="match status" value="1"/>
</dbReference>
<feature type="domain" description="Response regulatory" evidence="2">
    <location>
        <begin position="6"/>
        <end position="134"/>
    </location>
</feature>
<name>G2EGY8_9FLAO</name>
<dbReference type="InterPro" id="IPR001789">
    <property type="entry name" value="Sig_transdc_resp-reg_receiver"/>
</dbReference>
<dbReference type="PATRIC" id="fig|1046627.3.peg.2766"/>
<protein>
    <submittedName>
        <fullName evidence="3">Response regulator transcription factor</fullName>
    </submittedName>
</protein>
<keyword evidence="4" id="KW-1185">Reference proteome</keyword>
<dbReference type="InterPro" id="IPR011006">
    <property type="entry name" value="CheY-like_superfamily"/>
</dbReference>
<evidence type="ECO:0000259" key="2">
    <source>
        <dbReference type="PROSITE" id="PS50110"/>
    </source>
</evidence>